<dbReference type="GO" id="GO:0004803">
    <property type="term" value="F:transposase activity"/>
    <property type="evidence" value="ECO:0007669"/>
    <property type="project" value="InterPro"/>
</dbReference>
<dbReference type="PROSITE" id="PS50994">
    <property type="entry name" value="INTEGRASE"/>
    <property type="match status" value="1"/>
</dbReference>
<dbReference type="InterPro" id="IPR025948">
    <property type="entry name" value="HTH-like_dom"/>
</dbReference>
<dbReference type="GO" id="GO:0015074">
    <property type="term" value="P:DNA integration"/>
    <property type="evidence" value="ECO:0007669"/>
    <property type="project" value="InterPro"/>
</dbReference>
<accession>A0A5N6RUV4</accession>
<reference evidence="4 5" key="1">
    <citation type="submission" date="2018-04" db="EMBL/GenBank/DDBJ databases">
        <authorList>
            <person name="Eckel V.P."/>
            <person name="Vogel R.F."/>
        </authorList>
    </citation>
    <scope>NUCLEOTIDE SEQUENCE [LARGE SCALE GENOMIC DNA]</scope>
    <source>
        <strain evidence="5">TMW 2.1764</strain>
    </source>
</reference>
<dbReference type="InterPro" id="IPR001584">
    <property type="entry name" value="Integrase_cat-core"/>
</dbReference>
<name>A0A5N6RUV4_9BIFI</name>
<protein>
    <submittedName>
        <fullName evidence="4">IS3 family transposase</fullName>
    </submittedName>
</protein>
<feature type="domain" description="Integrase catalytic" evidence="3">
    <location>
        <begin position="320"/>
        <end position="484"/>
    </location>
</feature>
<organism evidence="4 5">
    <name type="scientific">Bifidobacterium tibiigranuli</name>
    <dbReference type="NCBI Taxonomy" id="2172043"/>
    <lineage>
        <taxon>Bacteria</taxon>
        <taxon>Bacillati</taxon>
        <taxon>Actinomycetota</taxon>
        <taxon>Actinomycetes</taxon>
        <taxon>Bifidobacteriales</taxon>
        <taxon>Bifidobacteriaceae</taxon>
        <taxon>Bifidobacterium</taxon>
    </lineage>
</organism>
<keyword evidence="5" id="KW-1185">Reference proteome</keyword>
<dbReference type="Pfam" id="PF00665">
    <property type="entry name" value="rve"/>
    <property type="match status" value="1"/>
</dbReference>
<dbReference type="InterPro" id="IPR002514">
    <property type="entry name" value="Transposase_8"/>
</dbReference>
<proteinExistence type="predicted"/>
<dbReference type="Pfam" id="PF01527">
    <property type="entry name" value="HTH_Tnp_1"/>
    <property type="match status" value="1"/>
</dbReference>
<dbReference type="InterPro" id="IPR048020">
    <property type="entry name" value="Transpos_IS3"/>
</dbReference>
<dbReference type="SUPFAM" id="SSF46689">
    <property type="entry name" value="Homeodomain-like"/>
    <property type="match status" value="1"/>
</dbReference>
<feature type="compositionally biased region" description="Basic and acidic residues" evidence="2">
    <location>
        <begin position="120"/>
        <end position="142"/>
    </location>
</feature>
<dbReference type="EMBL" id="QDAG01000022">
    <property type="protein sequence ID" value="KAE8126225.1"/>
    <property type="molecule type" value="Genomic_DNA"/>
</dbReference>
<dbReference type="PANTHER" id="PTHR46889:SF4">
    <property type="entry name" value="TRANSPOSASE INSO FOR INSERTION SEQUENCE ELEMENT IS911B-RELATED"/>
    <property type="match status" value="1"/>
</dbReference>
<dbReference type="InterPro" id="IPR012337">
    <property type="entry name" value="RNaseH-like_sf"/>
</dbReference>
<dbReference type="OrthoDB" id="1676087at2"/>
<dbReference type="InterPro" id="IPR009057">
    <property type="entry name" value="Homeodomain-like_sf"/>
</dbReference>
<feature type="region of interest" description="Disordered" evidence="2">
    <location>
        <begin position="119"/>
        <end position="160"/>
    </location>
</feature>
<dbReference type="GO" id="GO:0003677">
    <property type="term" value="F:DNA binding"/>
    <property type="evidence" value="ECO:0007669"/>
    <property type="project" value="InterPro"/>
</dbReference>
<dbReference type="NCBIfam" id="NF033516">
    <property type="entry name" value="transpos_IS3"/>
    <property type="match status" value="1"/>
</dbReference>
<dbReference type="GO" id="GO:0006313">
    <property type="term" value="P:DNA transposition"/>
    <property type="evidence" value="ECO:0007669"/>
    <property type="project" value="InterPro"/>
</dbReference>
<evidence type="ECO:0000259" key="3">
    <source>
        <dbReference type="PROSITE" id="PS50994"/>
    </source>
</evidence>
<gene>
    <name evidence="4" type="ORF">DDE84_11605</name>
</gene>
<dbReference type="Gene3D" id="3.30.420.10">
    <property type="entry name" value="Ribonuclease H-like superfamily/Ribonuclease H"/>
    <property type="match status" value="1"/>
</dbReference>
<dbReference type="AlphaFoldDB" id="A0A5N6RUV4"/>
<evidence type="ECO:0000256" key="2">
    <source>
        <dbReference type="SAM" id="MobiDB-lite"/>
    </source>
</evidence>
<dbReference type="InterPro" id="IPR036397">
    <property type="entry name" value="RNaseH_sf"/>
</dbReference>
<dbReference type="InterPro" id="IPR050900">
    <property type="entry name" value="Transposase_IS3/IS150/IS904"/>
</dbReference>
<dbReference type="SUPFAM" id="SSF53098">
    <property type="entry name" value="Ribonuclease H-like"/>
    <property type="match status" value="1"/>
</dbReference>
<evidence type="ECO:0000256" key="1">
    <source>
        <dbReference type="ARBA" id="ARBA00002286"/>
    </source>
</evidence>
<dbReference type="Proteomes" id="UP000325415">
    <property type="component" value="Unassembled WGS sequence"/>
</dbReference>
<dbReference type="Pfam" id="PF13333">
    <property type="entry name" value="rve_2"/>
    <property type="match status" value="1"/>
</dbReference>
<evidence type="ECO:0000313" key="5">
    <source>
        <dbReference type="Proteomes" id="UP000325415"/>
    </source>
</evidence>
<evidence type="ECO:0000313" key="4">
    <source>
        <dbReference type="EMBL" id="KAE8126225.1"/>
    </source>
</evidence>
<comment type="function">
    <text evidence="1">Involved in the transposition of the insertion sequence.</text>
</comment>
<comment type="caution">
    <text evidence="4">The sequence shown here is derived from an EMBL/GenBank/DDBJ whole genome shotgun (WGS) entry which is preliminary data.</text>
</comment>
<sequence length="487" mass="55128">MVPKYSEEFRERVRSFVRAGRSPAEACREFGGPALPTVYLRLGYRPPHAKVRAPAARVSMDGVGRRFRPSWELKRAIVLRHVDGGERMADLAASTGYSQTVLYNWARKYRDGGSEALMSQDERKHAGDGQAHAGDDNAEGRATKKAATARDSGLSPRERGLERELRRLRMEVDVLKETMGLLKKDPGVDHAALTNMERFVVANALSDRWPAGDLCRLIGLPRSCYYYHLSRQGAREAKARLREQTGSALRAVFEANWRAYGYRRLHDALGQQGAKVSEGLVRSLMNELGMHPRTPRKRKYSSYQGEISPAAPNLLERDFHAVVPGVKLLTDITEFALADGKLYLSPIVDCYDGRILTYTMGSSPDAQLVNTMLEQLRDVLPEGARPTIHSDQGCHYQWPGWTRLMKEYKWTRSTSRRGCSPDNPACEGFFGRLKNEMFHNRDHRDATVDEFEKTLARHIEWYNTTRIKRSLGSTSPDQYRRSLGLIA</sequence>
<dbReference type="PANTHER" id="PTHR46889">
    <property type="entry name" value="TRANSPOSASE INSF FOR INSERTION SEQUENCE IS3B-RELATED"/>
    <property type="match status" value="1"/>
</dbReference>
<dbReference type="Pfam" id="PF13276">
    <property type="entry name" value="HTH_21"/>
    <property type="match status" value="1"/>
</dbReference>